<dbReference type="GO" id="GO:0005886">
    <property type="term" value="C:plasma membrane"/>
    <property type="evidence" value="ECO:0007669"/>
    <property type="project" value="TreeGrafter"/>
</dbReference>
<gene>
    <name evidence="11" type="primary">LOC106171544</name>
</gene>
<dbReference type="SMART" id="SM00060">
    <property type="entry name" value="FN3"/>
    <property type="match status" value="1"/>
</dbReference>
<reference evidence="11" key="1">
    <citation type="submission" date="2025-08" db="UniProtKB">
        <authorList>
            <consortium name="RefSeq"/>
        </authorList>
    </citation>
    <scope>IDENTIFICATION</scope>
    <source>
        <tissue evidence="11">Gonads</tissue>
    </source>
</reference>
<protein>
    <submittedName>
        <fullName evidence="11">Ephrin type-B receptor 3-like</fullName>
    </submittedName>
</protein>
<evidence type="ECO:0000313" key="10">
    <source>
        <dbReference type="Proteomes" id="UP000085678"/>
    </source>
</evidence>
<keyword evidence="2 8" id="KW-0812">Transmembrane</keyword>
<dbReference type="OrthoDB" id="9355041at2759"/>
<evidence type="ECO:0000256" key="5">
    <source>
        <dbReference type="ARBA" id="ARBA00022989"/>
    </source>
</evidence>
<dbReference type="PROSITE" id="PS50853">
    <property type="entry name" value="FN3"/>
    <property type="match status" value="1"/>
</dbReference>
<dbReference type="GO" id="GO:0005524">
    <property type="term" value="F:ATP binding"/>
    <property type="evidence" value="ECO:0007669"/>
    <property type="project" value="UniProtKB-KW"/>
</dbReference>
<dbReference type="SUPFAM" id="SSF49265">
    <property type="entry name" value="Fibronectin type III"/>
    <property type="match status" value="1"/>
</dbReference>
<dbReference type="GeneID" id="106171544"/>
<evidence type="ECO:0000256" key="7">
    <source>
        <dbReference type="ARBA" id="ARBA00023170"/>
    </source>
</evidence>
<organism evidence="10 11">
    <name type="scientific">Lingula anatina</name>
    <name type="common">Brachiopod</name>
    <name type="synonym">Lingula unguis</name>
    <dbReference type="NCBI Taxonomy" id="7574"/>
    <lineage>
        <taxon>Eukaryota</taxon>
        <taxon>Metazoa</taxon>
        <taxon>Spiralia</taxon>
        <taxon>Lophotrochozoa</taxon>
        <taxon>Brachiopoda</taxon>
        <taxon>Linguliformea</taxon>
        <taxon>Lingulata</taxon>
        <taxon>Lingulida</taxon>
        <taxon>Linguloidea</taxon>
        <taxon>Lingulidae</taxon>
        <taxon>Lingula</taxon>
    </lineage>
</organism>
<dbReference type="KEGG" id="lak:106171544"/>
<evidence type="ECO:0000256" key="4">
    <source>
        <dbReference type="ARBA" id="ARBA00022840"/>
    </source>
</evidence>
<dbReference type="Gene3D" id="2.60.40.10">
    <property type="entry name" value="Immunoglobulins"/>
    <property type="match status" value="1"/>
</dbReference>
<dbReference type="InterPro" id="IPR036116">
    <property type="entry name" value="FN3_sf"/>
</dbReference>
<dbReference type="Proteomes" id="UP000085678">
    <property type="component" value="Unplaced"/>
</dbReference>
<dbReference type="GO" id="GO:0007411">
    <property type="term" value="P:axon guidance"/>
    <property type="evidence" value="ECO:0007669"/>
    <property type="project" value="TreeGrafter"/>
</dbReference>
<name>A0A1S3JB25_LINAN</name>
<keyword evidence="5 8" id="KW-1133">Transmembrane helix</keyword>
<accession>A0A1S3JB25</accession>
<dbReference type="InterPro" id="IPR013783">
    <property type="entry name" value="Ig-like_fold"/>
</dbReference>
<evidence type="ECO:0000256" key="6">
    <source>
        <dbReference type="ARBA" id="ARBA00023136"/>
    </source>
</evidence>
<evidence type="ECO:0000313" key="11">
    <source>
        <dbReference type="RefSeq" id="XP_013407396.1"/>
    </source>
</evidence>
<dbReference type="GO" id="GO:0005005">
    <property type="term" value="F:transmembrane-ephrin receptor activity"/>
    <property type="evidence" value="ECO:0007669"/>
    <property type="project" value="TreeGrafter"/>
</dbReference>
<feature type="transmembrane region" description="Helical" evidence="8">
    <location>
        <begin position="111"/>
        <end position="133"/>
    </location>
</feature>
<dbReference type="RefSeq" id="XP_013407396.1">
    <property type="nucleotide sequence ID" value="XM_013551942.2"/>
</dbReference>
<evidence type="ECO:0000259" key="9">
    <source>
        <dbReference type="PROSITE" id="PS50853"/>
    </source>
</evidence>
<dbReference type="PANTHER" id="PTHR46877:SF14">
    <property type="entry name" value="RECEPTOR PROTEIN-TYROSINE KINASE"/>
    <property type="match status" value="1"/>
</dbReference>
<dbReference type="Pfam" id="PF00041">
    <property type="entry name" value="fn3"/>
    <property type="match status" value="1"/>
</dbReference>
<feature type="domain" description="Fibronectin type-III" evidence="9">
    <location>
        <begin position="1"/>
        <end position="91"/>
    </location>
</feature>
<evidence type="ECO:0000256" key="2">
    <source>
        <dbReference type="ARBA" id="ARBA00022692"/>
    </source>
</evidence>
<keyword evidence="4" id="KW-0067">ATP-binding</keyword>
<dbReference type="InterPro" id="IPR050449">
    <property type="entry name" value="Ephrin_rcpt_TKs"/>
</dbReference>
<evidence type="ECO:0000256" key="8">
    <source>
        <dbReference type="SAM" id="Phobius"/>
    </source>
</evidence>
<dbReference type="InParanoid" id="A0A1S3JB25"/>
<dbReference type="STRING" id="7574.A0A1S3JB25"/>
<evidence type="ECO:0000256" key="3">
    <source>
        <dbReference type="ARBA" id="ARBA00022741"/>
    </source>
</evidence>
<dbReference type="PRINTS" id="PR00014">
    <property type="entry name" value="FNTYPEIII"/>
</dbReference>
<dbReference type="CDD" id="cd00063">
    <property type="entry name" value="FN3"/>
    <property type="match status" value="1"/>
</dbReference>
<dbReference type="GO" id="GO:0030425">
    <property type="term" value="C:dendrite"/>
    <property type="evidence" value="ECO:0007669"/>
    <property type="project" value="TreeGrafter"/>
</dbReference>
<keyword evidence="10" id="KW-1185">Reference proteome</keyword>
<sequence>METPKVISIGDSSIEITWRAPSSPGVVIVSYQISYTQQPGQWEETVTGADITSKTIDNLQFNSTYMIRIRAKTAVGYGEYSDPIQATTSMEKGVSIQPNNQNKLYSINGGAVAGGVLGVLVLVAVVVVAVVVYKR</sequence>
<keyword evidence="6 8" id="KW-0472">Membrane</keyword>
<proteinExistence type="predicted"/>
<keyword evidence="7" id="KW-0675">Receptor</keyword>
<dbReference type="InterPro" id="IPR003961">
    <property type="entry name" value="FN3_dom"/>
</dbReference>
<comment type="subcellular location">
    <subcellularLocation>
        <location evidence="1">Membrane</location>
        <topology evidence="1">Single-pass membrane protein</topology>
    </subcellularLocation>
</comment>
<dbReference type="PANTHER" id="PTHR46877">
    <property type="entry name" value="EPH RECEPTOR A5"/>
    <property type="match status" value="1"/>
</dbReference>
<keyword evidence="3" id="KW-0547">Nucleotide-binding</keyword>
<evidence type="ECO:0000256" key="1">
    <source>
        <dbReference type="ARBA" id="ARBA00004167"/>
    </source>
</evidence>
<dbReference type="AlphaFoldDB" id="A0A1S3JB25"/>